<evidence type="ECO:0000313" key="1">
    <source>
        <dbReference type="EMBL" id="STJ10910.1"/>
    </source>
</evidence>
<dbReference type="Proteomes" id="UP000254495">
    <property type="component" value="Unassembled WGS sequence"/>
</dbReference>
<gene>
    <name evidence="1" type="primary">aspS_2</name>
    <name evidence="1" type="ORF">NCTC9077_02606</name>
</gene>
<proteinExistence type="predicted"/>
<dbReference type="GO" id="GO:0004815">
    <property type="term" value="F:aspartate-tRNA ligase activity"/>
    <property type="evidence" value="ECO:0007669"/>
    <property type="project" value="UniProtKB-EC"/>
</dbReference>
<accession>A0A376VJK5</accession>
<dbReference type="EMBL" id="UGCU01000001">
    <property type="protein sequence ID" value="STJ10910.1"/>
    <property type="molecule type" value="Genomic_DNA"/>
</dbReference>
<dbReference type="Gene3D" id="3.30.930.10">
    <property type="entry name" value="Bira Bifunctional Protein, Domain 2"/>
    <property type="match status" value="1"/>
</dbReference>
<dbReference type="EC" id="6.1.1.12" evidence="1"/>
<reference evidence="1 2" key="1">
    <citation type="submission" date="2018-06" db="EMBL/GenBank/DDBJ databases">
        <authorList>
            <consortium name="Pathogen Informatics"/>
            <person name="Doyle S."/>
        </authorList>
    </citation>
    <scope>NUCLEOTIDE SEQUENCE [LARGE SCALE GENOMIC DNA]</scope>
    <source>
        <strain evidence="1 2">NCTC9077</strain>
    </source>
</reference>
<dbReference type="AlphaFoldDB" id="A0A376VJK5"/>
<protein>
    <submittedName>
        <fullName evidence="1">Aspartyl-tRNA synthetase</fullName>
        <ecNumber evidence="1">6.1.1.12</ecNumber>
    </submittedName>
</protein>
<evidence type="ECO:0000313" key="2">
    <source>
        <dbReference type="Proteomes" id="UP000254495"/>
    </source>
</evidence>
<name>A0A376VJK5_ECOLX</name>
<keyword evidence="1" id="KW-0030">Aminoacyl-tRNA synthetase</keyword>
<dbReference type="InterPro" id="IPR045864">
    <property type="entry name" value="aa-tRNA-synth_II/BPL/LPL"/>
</dbReference>
<sequence>MFCRLTLTTSTPEEARLKYRYLDLRRPEMAQRLKTRAKITSLVPVLWMTTASSTSKLRC</sequence>
<keyword evidence="1" id="KW-0436">Ligase</keyword>
<organism evidence="1 2">
    <name type="scientific">Escherichia coli</name>
    <dbReference type="NCBI Taxonomy" id="562"/>
    <lineage>
        <taxon>Bacteria</taxon>
        <taxon>Pseudomonadati</taxon>
        <taxon>Pseudomonadota</taxon>
        <taxon>Gammaproteobacteria</taxon>
        <taxon>Enterobacterales</taxon>
        <taxon>Enterobacteriaceae</taxon>
        <taxon>Escherichia</taxon>
    </lineage>
</organism>